<reference evidence="7 8" key="1">
    <citation type="journal article" date="2014" name="Int. J. Syst. Evol. Microbiol.">
        <title>Complete genome sequence of Corynebacterium casei LMG S-19264T (=DSM 44701T), isolated from a smear-ripened cheese.</title>
        <authorList>
            <consortium name="US DOE Joint Genome Institute (JGI-PGF)"/>
            <person name="Walter F."/>
            <person name="Albersmeier A."/>
            <person name="Kalinowski J."/>
            <person name="Ruckert C."/>
        </authorList>
    </citation>
    <scope>NUCLEOTIDE SEQUENCE [LARGE SCALE GENOMIC DNA]</scope>
    <source>
        <strain evidence="7 8">CGMCC 4.7206</strain>
    </source>
</reference>
<reference evidence="6 9" key="2">
    <citation type="journal article" date="2019" name="Int. J. Syst. Evol. Microbiol.">
        <title>The Global Catalogue of Microorganisms (GCM) 10K type strain sequencing project: providing services to taxonomists for standard genome sequencing and annotation.</title>
        <authorList>
            <consortium name="The Broad Institute Genomics Platform"/>
            <consortium name="The Broad Institute Genome Sequencing Center for Infectious Disease"/>
            <person name="Wu L."/>
            <person name="Ma J."/>
        </authorList>
    </citation>
    <scope>NUCLEOTIDE SEQUENCE [LARGE SCALE GENOMIC DNA]</scope>
    <source>
        <strain evidence="6 9">JCM 10664</strain>
    </source>
</reference>
<keyword evidence="2 4" id="KW-0547">Nucleotide-binding</keyword>
<dbReference type="Gene3D" id="3.40.50.10420">
    <property type="entry name" value="NagB/RpiA/CoA transferase-like"/>
    <property type="match status" value="1"/>
</dbReference>
<keyword evidence="5" id="KW-0479">Metal-binding</keyword>
<dbReference type="InterPro" id="IPR037171">
    <property type="entry name" value="NagB/RpiA_transferase-like"/>
</dbReference>
<dbReference type="NCBIfam" id="TIGR02727">
    <property type="entry name" value="MTHFS_bact"/>
    <property type="match status" value="1"/>
</dbReference>
<evidence type="ECO:0000313" key="7">
    <source>
        <dbReference type="EMBL" id="GGI69119.1"/>
    </source>
</evidence>
<comment type="catalytic activity">
    <reaction evidence="5">
        <text>(6S)-5-formyl-5,6,7,8-tetrahydrofolate + ATP = (6R)-5,10-methenyltetrahydrofolate + ADP + phosphate</text>
        <dbReference type="Rhea" id="RHEA:10488"/>
        <dbReference type="ChEBI" id="CHEBI:30616"/>
        <dbReference type="ChEBI" id="CHEBI:43474"/>
        <dbReference type="ChEBI" id="CHEBI:57455"/>
        <dbReference type="ChEBI" id="CHEBI:57457"/>
        <dbReference type="ChEBI" id="CHEBI:456216"/>
        <dbReference type="EC" id="6.3.3.2"/>
    </reaction>
</comment>
<comment type="similarity">
    <text evidence="1 5">Belongs to the 5-formyltetrahydrofolate cyclo-ligase family.</text>
</comment>
<dbReference type="EMBL" id="BMMT01000001">
    <property type="protein sequence ID" value="GGI69119.1"/>
    <property type="molecule type" value="Genomic_DNA"/>
</dbReference>
<gene>
    <name evidence="6" type="ORF">GCM10009545_12940</name>
    <name evidence="7" type="ORF">GCM10011581_02660</name>
</gene>
<dbReference type="AlphaFoldDB" id="A0A917N6Q3"/>
<dbReference type="InterPro" id="IPR002698">
    <property type="entry name" value="FTHF_cligase"/>
</dbReference>
<dbReference type="Pfam" id="PF01812">
    <property type="entry name" value="5-FTHF_cyc-lig"/>
    <property type="match status" value="1"/>
</dbReference>
<dbReference type="GO" id="GO:0035999">
    <property type="term" value="P:tetrahydrofolate interconversion"/>
    <property type="evidence" value="ECO:0007669"/>
    <property type="project" value="TreeGrafter"/>
</dbReference>
<dbReference type="GO" id="GO:0005524">
    <property type="term" value="F:ATP binding"/>
    <property type="evidence" value="ECO:0007669"/>
    <property type="project" value="UniProtKB-KW"/>
</dbReference>
<reference evidence="7" key="3">
    <citation type="submission" date="2020-09" db="EMBL/GenBank/DDBJ databases">
        <authorList>
            <person name="Sun Q."/>
            <person name="Zhou Y."/>
        </authorList>
    </citation>
    <scope>NUCLEOTIDE SEQUENCE</scope>
    <source>
        <strain evidence="7">CGMCC 4.7206</strain>
    </source>
</reference>
<keyword evidence="5" id="KW-0460">Magnesium</keyword>
<dbReference type="Proteomes" id="UP000597989">
    <property type="component" value="Unassembled WGS sequence"/>
</dbReference>
<evidence type="ECO:0000313" key="6">
    <source>
        <dbReference type="EMBL" id="GAA0512344.1"/>
    </source>
</evidence>
<feature type="binding site" evidence="4">
    <location>
        <position position="78"/>
    </location>
    <ligand>
        <name>substrate</name>
    </ligand>
</feature>
<dbReference type="PANTHER" id="PTHR23407:SF1">
    <property type="entry name" value="5-FORMYLTETRAHYDROFOLATE CYCLO-LIGASE"/>
    <property type="match status" value="1"/>
</dbReference>
<dbReference type="EC" id="6.3.3.2" evidence="5"/>
<dbReference type="GO" id="GO:0030272">
    <property type="term" value="F:5-formyltetrahydrofolate cyclo-ligase activity"/>
    <property type="evidence" value="ECO:0007669"/>
    <property type="project" value="UniProtKB-EC"/>
</dbReference>
<sequence length="219" mass="23752">MDVLVGLLMFPEPIGQTYSEAVSWLEDSRTTKSEWRRELLRRRQDVDETTRTAEDRALREAVLRWLDSRGARTVTAYVPVGGEPASPELLDALLAAGLRVLLPVVAKGRPLDWSDYTGPDSLRPATFGLLEPAGPRLGAEAIGKADALLVPALAVDHRGVRLGRGAGHYDRSLPLAAPGAPMVGVVRDHEFVEELPGEPHDVRMTDVVTPGRGVVSLPM</sequence>
<evidence type="ECO:0000256" key="4">
    <source>
        <dbReference type="PIRSR" id="PIRSR006806-1"/>
    </source>
</evidence>
<feature type="binding site" evidence="4">
    <location>
        <position position="83"/>
    </location>
    <ligand>
        <name>substrate</name>
    </ligand>
</feature>
<evidence type="ECO:0000256" key="5">
    <source>
        <dbReference type="RuleBase" id="RU361279"/>
    </source>
</evidence>
<keyword evidence="3 4" id="KW-0067">ATP-binding</keyword>
<name>A0A917N6Q3_9PSEU</name>
<dbReference type="InterPro" id="IPR024185">
    <property type="entry name" value="FTHF_cligase-like_sf"/>
</dbReference>
<proteinExistence type="inferred from homology"/>
<dbReference type="PANTHER" id="PTHR23407">
    <property type="entry name" value="ATPASE INHIBITOR/5-FORMYLTETRAHYDROFOLATE CYCLO-LIGASE"/>
    <property type="match status" value="1"/>
</dbReference>
<keyword evidence="9" id="KW-1185">Reference proteome</keyword>
<evidence type="ECO:0000256" key="2">
    <source>
        <dbReference type="ARBA" id="ARBA00022741"/>
    </source>
</evidence>
<comment type="caution">
    <text evidence="7">The sequence shown here is derived from an EMBL/GenBank/DDBJ whole genome shotgun (WGS) entry which is preliminary data.</text>
</comment>
<evidence type="ECO:0000256" key="3">
    <source>
        <dbReference type="ARBA" id="ARBA00022840"/>
    </source>
</evidence>
<accession>A0A917N6Q3</accession>
<organism evidence="7 8">
    <name type="scientific">Saccharopolyspora thermophila</name>
    <dbReference type="NCBI Taxonomy" id="89367"/>
    <lineage>
        <taxon>Bacteria</taxon>
        <taxon>Bacillati</taxon>
        <taxon>Actinomycetota</taxon>
        <taxon>Actinomycetes</taxon>
        <taxon>Pseudonocardiales</taxon>
        <taxon>Pseudonocardiaceae</taxon>
        <taxon>Saccharopolyspora</taxon>
    </lineage>
</organism>
<evidence type="ECO:0000313" key="8">
    <source>
        <dbReference type="Proteomes" id="UP000597989"/>
    </source>
</evidence>
<protein>
    <recommendedName>
        <fullName evidence="5">5-formyltetrahydrofolate cyclo-ligase</fullName>
        <ecNumber evidence="5">6.3.3.2</ecNumber>
    </recommendedName>
</protein>
<dbReference type="Proteomes" id="UP001500220">
    <property type="component" value="Unassembled WGS sequence"/>
</dbReference>
<dbReference type="SUPFAM" id="SSF100950">
    <property type="entry name" value="NagB/RpiA/CoA transferase-like"/>
    <property type="match status" value="1"/>
</dbReference>
<dbReference type="GO" id="GO:0046872">
    <property type="term" value="F:metal ion binding"/>
    <property type="evidence" value="ECO:0007669"/>
    <property type="project" value="UniProtKB-KW"/>
</dbReference>
<dbReference type="EMBL" id="BAAAHC010000005">
    <property type="protein sequence ID" value="GAA0512344.1"/>
    <property type="molecule type" value="Genomic_DNA"/>
</dbReference>
<feature type="binding site" evidence="4">
    <location>
        <begin position="161"/>
        <end position="169"/>
    </location>
    <ligand>
        <name>ATP</name>
        <dbReference type="ChEBI" id="CHEBI:30616"/>
    </ligand>
</feature>
<dbReference type="PIRSF" id="PIRSF006806">
    <property type="entry name" value="FTHF_cligase"/>
    <property type="match status" value="1"/>
</dbReference>
<evidence type="ECO:0000256" key="1">
    <source>
        <dbReference type="ARBA" id="ARBA00010638"/>
    </source>
</evidence>
<dbReference type="GO" id="GO:0009396">
    <property type="term" value="P:folic acid-containing compound biosynthetic process"/>
    <property type="evidence" value="ECO:0007669"/>
    <property type="project" value="TreeGrafter"/>
</dbReference>
<feature type="binding site" evidence="4">
    <location>
        <begin position="32"/>
        <end position="36"/>
    </location>
    <ligand>
        <name>ATP</name>
        <dbReference type="ChEBI" id="CHEBI:30616"/>
    </ligand>
</feature>
<evidence type="ECO:0000313" key="9">
    <source>
        <dbReference type="Proteomes" id="UP001500220"/>
    </source>
</evidence>
<comment type="cofactor">
    <cofactor evidence="5">
        <name>Mg(2+)</name>
        <dbReference type="ChEBI" id="CHEBI:18420"/>
    </cofactor>
</comment>
<reference evidence="6" key="4">
    <citation type="submission" date="2023-12" db="EMBL/GenBank/DDBJ databases">
        <authorList>
            <person name="Sun Q."/>
            <person name="Inoue M."/>
        </authorList>
    </citation>
    <scope>NUCLEOTIDE SEQUENCE</scope>
    <source>
        <strain evidence="6">JCM 10664</strain>
    </source>
</reference>